<dbReference type="InterPro" id="IPR035923">
    <property type="entry name" value="TT1751-like_sf"/>
</dbReference>
<evidence type="ECO:0000313" key="2">
    <source>
        <dbReference type="Proteomes" id="UP001054820"/>
    </source>
</evidence>
<dbReference type="Proteomes" id="UP001054820">
    <property type="component" value="Chromosome"/>
</dbReference>
<evidence type="ECO:0000313" key="1">
    <source>
        <dbReference type="EMBL" id="BCN92902.1"/>
    </source>
</evidence>
<accession>A0ABN6CV68</accession>
<proteinExistence type="predicted"/>
<name>A0ABN6CV68_9GAMM</name>
<gene>
    <name evidence="1" type="ORF">THMIRHAM_06870</name>
</gene>
<reference evidence="1" key="1">
    <citation type="journal article" date="2022" name="Arch. Microbiol.">
        <title>Thiomicrorhabdus immobilis sp. nov., a mesophilic sulfur-oxidizing bacterium isolated from sediment of a brackish lake in northern Japan.</title>
        <authorList>
            <person name="Kojima H."/>
            <person name="Mochizuki J."/>
            <person name="Kanda M."/>
            <person name="Watanabe T."/>
            <person name="Fukui M."/>
        </authorList>
    </citation>
    <scope>NUCLEOTIDE SEQUENCE</scope>
    <source>
        <strain evidence="1">Am19</strain>
    </source>
</reference>
<dbReference type="SUPFAM" id="SSF103247">
    <property type="entry name" value="TT1751-like"/>
    <property type="match status" value="1"/>
</dbReference>
<sequence>MPFILGDNSTESSVKAAAAKTQQALKDNGFTVVGSYSPNSKSTVIVVTNAHLKKLAAMSKNGGFGAMERVAVVDNGGKIEVSYTNPSYHWNVYRMKGDIAPIQTAMEKALGNQSGYGADKGLSADELRGYHYKMMMPYFDDEDELAEYGSYKEAVAAVEAGLKSGHAGSKKVYRIDVPGQDMTVFGVALKHKEGADSFIAKQIDIKGHSHAAHFPYEILVVGDEVVALNGKFRIAINWPSLSMMGNGSFMSISGAPDNITEALKAVAKNQKIEKESEGLI</sequence>
<dbReference type="EMBL" id="AP024202">
    <property type="protein sequence ID" value="BCN92902.1"/>
    <property type="molecule type" value="Genomic_DNA"/>
</dbReference>
<protein>
    <submittedName>
        <fullName evidence="1">Uncharacterized protein</fullName>
    </submittedName>
</protein>
<organism evidence="1 2">
    <name type="scientific">Thiomicrorhabdus immobilis</name>
    <dbReference type="NCBI Taxonomy" id="2791037"/>
    <lineage>
        <taxon>Bacteria</taxon>
        <taxon>Pseudomonadati</taxon>
        <taxon>Pseudomonadota</taxon>
        <taxon>Gammaproteobacteria</taxon>
        <taxon>Thiotrichales</taxon>
        <taxon>Piscirickettsiaceae</taxon>
        <taxon>Thiomicrorhabdus</taxon>
    </lineage>
</organism>
<keyword evidence="2" id="KW-1185">Reference proteome</keyword>